<gene>
    <name evidence="1" type="ORF">SAMN02910293_01779</name>
</gene>
<dbReference type="EMBL" id="FMXP01000026">
    <property type="protein sequence ID" value="SDB36096.1"/>
    <property type="molecule type" value="Genomic_DNA"/>
</dbReference>
<reference evidence="1 2" key="1">
    <citation type="submission" date="2016-10" db="EMBL/GenBank/DDBJ databases">
        <authorList>
            <person name="de Groot N.N."/>
        </authorList>
    </citation>
    <scope>NUCLEOTIDE SEQUENCE [LARGE SCALE GENOMIC DNA]</scope>
    <source>
        <strain evidence="1 2">A-4</strain>
    </source>
</reference>
<dbReference type="Pfam" id="PF22507">
    <property type="entry name" value="DUF6994"/>
    <property type="match status" value="1"/>
</dbReference>
<dbReference type="AlphaFoldDB" id="A0A1G6CT76"/>
<accession>A0A1G6CT76</accession>
<proteinExistence type="predicted"/>
<dbReference type="RefSeq" id="WP_074486418.1">
    <property type="nucleotide sequence ID" value="NZ_FMXP01000026.1"/>
</dbReference>
<evidence type="ECO:0000313" key="1">
    <source>
        <dbReference type="EMBL" id="SDB36096.1"/>
    </source>
</evidence>
<dbReference type="STRING" id="439219.SAMN02910293_01779"/>
<dbReference type="Proteomes" id="UP000182508">
    <property type="component" value="Unassembled WGS sequence"/>
</dbReference>
<name>A0A1G6CT76_9STRE</name>
<keyword evidence="2" id="KW-1185">Reference proteome</keyword>
<sequence>MKVQQENIERFKLFYNSDFYNTLLQEYQQKLNNDKKAMNYVNEVFEYLSVDPDSCDFELYKLLGEKHKLLPRKYYLEDEVDGQTIRLSADIVCGRKQIVNYHDGEFEKWILDYELIRSNLSLHFLWPKHKAPTINTYRYTKYLDRIDCLLYDIKEYFSGKETPMIPAYQQEITAKWLCKFKNDFPYFINSLQLNAFVDSEYNVLDISKGQNQILNRIYSRPELVKTMNDYMKNLLELNSKGKFQ</sequence>
<dbReference type="InterPro" id="IPR054263">
    <property type="entry name" value="DUF6994"/>
</dbReference>
<protein>
    <submittedName>
        <fullName evidence="1">Uncharacterized protein</fullName>
    </submittedName>
</protein>
<organism evidence="1 2">
    <name type="scientific">Streptococcus henryi</name>
    <dbReference type="NCBI Taxonomy" id="439219"/>
    <lineage>
        <taxon>Bacteria</taxon>
        <taxon>Bacillati</taxon>
        <taxon>Bacillota</taxon>
        <taxon>Bacilli</taxon>
        <taxon>Lactobacillales</taxon>
        <taxon>Streptococcaceae</taxon>
        <taxon>Streptococcus</taxon>
    </lineage>
</organism>
<evidence type="ECO:0000313" key="2">
    <source>
        <dbReference type="Proteomes" id="UP000182508"/>
    </source>
</evidence>